<organism evidence="2 3">
    <name type="scientific">Albidovulum aquaemixtae</name>
    <dbReference type="NCBI Taxonomy" id="1542388"/>
    <lineage>
        <taxon>Bacteria</taxon>
        <taxon>Pseudomonadati</taxon>
        <taxon>Pseudomonadota</taxon>
        <taxon>Alphaproteobacteria</taxon>
        <taxon>Rhodobacterales</taxon>
        <taxon>Paracoccaceae</taxon>
        <taxon>Albidovulum</taxon>
    </lineage>
</organism>
<protein>
    <submittedName>
        <fullName evidence="2">Uncharacterized protein</fullName>
    </submittedName>
</protein>
<dbReference type="AlphaFoldDB" id="A0A2R8B532"/>
<keyword evidence="3" id="KW-1185">Reference proteome</keyword>
<dbReference type="OrthoDB" id="7874094at2"/>
<accession>A0A2R8B532</accession>
<keyword evidence="1" id="KW-0732">Signal</keyword>
<dbReference type="Proteomes" id="UP000244924">
    <property type="component" value="Unassembled WGS sequence"/>
</dbReference>
<evidence type="ECO:0000313" key="3">
    <source>
        <dbReference type="Proteomes" id="UP000244924"/>
    </source>
</evidence>
<name>A0A2R8B532_9RHOB</name>
<evidence type="ECO:0000256" key="1">
    <source>
        <dbReference type="SAM" id="SignalP"/>
    </source>
</evidence>
<dbReference type="RefSeq" id="WP_108852070.1">
    <property type="nucleotide sequence ID" value="NZ_OMOQ01000001.1"/>
</dbReference>
<reference evidence="2 3" key="1">
    <citation type="submission" date="2018-03" db="EMBL/GenBank/DDBJ databases">
        <authorList>
            <person name="Keele B.F."/>
        </authorList>
    </citation>
    <scope>NUCLEOTIDE SEQUENCE [LARGE SCALE GENOMIC DNA]</scope>
    <source>
        <strain evidence="2 3">CECT 8626</strain>
    </source>
</reference>
<proteinExistence type="predicted"/>
<feature type="chain" id="PRO_5015344951" evidence="1">
    <location>
        <begin position="20"/>
        <end position="103"/>
    </location>
</feature>
<evidence type="ECO:0000313" key="2">
    <source>
        <dbReference type="EMBL" id="SPH17650.1"/>
    </source>
</evidence>
<sequence>MRTAASLIAVIVHAAPVMADICVTNAGDQRMLFAAETDDGERIVGWLEPGGRLCAPGDGAGRVSVFESEDTLEGCTRLVAPGGSDTLLRYVAFDRCLWQSHVD</sequence>
<feature type="signal peptide" evidence="1">
    <location>
        <begin position="1"/>
        <end position="19"/>
    </location>
</feature>
<dbReference type="EMBL" id="OMOQ01000001">
    <property type="protein sequence ID" value="SPH17650.1"/>
    <property type="molecule type" value="Genomic_DNA"/>
</dbReference>
<gene>
    <name evidence="2" type="ORF">DEA8626_01174</name>
</gene>